<dbReference type="Proteomes" id="UP000309340">
    <property type="component" value="Unassembled WGS sequence"/>
</dbReference>
<organism evidence="1 2">
    <name type="scientific">Friedmanniomyces simplex</name>
    <dbReference type="NCBI Taxonomy" id="329884"/>
    <lineage>
        <taxon>Eukaryota</taxon>
        <taxon>Fungi</taxon>
        <taxon>Dikarya</taxon>
        <taxon>Ascomycota</taxon>
        <taxon>Pezizomycotina</taxon>
        <taxon>Dothideomycetes</taxon>
        <taxon>Dothideomycetidae</taxon>
        <taxon>Mycosphaerellales</taxon>
        <taxon>Teratosphaeriaceae</taxon>
        <taxon>Friedmanniomyces</taxon>
    </lineage>
</organism>
<evidence type="ECO:0000313" key="1">
    <source>
        <dbReference type="EMBL" id="TKA62058.1"/>
    </source>
</evidence>
<gene>
    <name evidence="1" type="ORF">B0A55_11036</name>
</gene>
<proteinExistence type="predicted"/>
<protein>
    <recommendedName>
        <fullName evidence="3">F-box domain-containing protein</fullName>
    </recommendedName>
</protein>
<evidence type="ECO:0008006" key="3">
    <source>
        <dbReference type="Google" id="ProtNLM"/>
    </source>
</evidence>
<name>A0A4U0WHV9_9PEZI</name>
<comment type="caution">
    <text evidence="1">The sequence shown here is derived from an EMBL/GenBank/DDBJ whole genome shotgun (WGS) entry which is preliminary data.</text>
</comment>
<feature type="non-terminal residue" evidence="1">
    <location>
        <position position="132"/>
    </location>
</feature>
<reference evidence="1 2" key="1">
    <citation type="submission" date="2017-03" db="EMBL/GenBank/DDBJ databases">
        <title>Genomes of endolithic fungi from Antarctica.</title>
        <authorList>
            <person name="Coleine C."/>
            <person name="Masonjones S."/>
            <person name="Stajich J.E."/>
        </authorList>
    </citation>
    <scope>NUCLEOTIDE SEQUENCE [LARGE SCALE GENOMIC DNA]</scope>
    <source>
        <strain evidence="1 2">CCFEE 5184</strain>
    </source>
</reference>
<keyword evidence="2" id="KW-1185">Reference proteome</keyword>
<accession>A0A4U0WHV9</accession>
<sequence>MGNAESLPTTAQQQASSLMALPAELRVEIYELVFGRPAGPVDLLHAAAPSNALLLACRQTHNEARALYQDAYRRYWPETDFTIRKTATGEASYRRSTDAQQVVEIDFTQQDLARIRHLRFVLPAHELVQNAE</sequence>
<dbReference type="AlphaFoldDB" id="A0A4U0WHV9"/>
<evidence type="ECO:0000313" key="2">
    <source>
        <dbReference type="Proteomes" id="UP000309340"/>
    </source>
</evidence>
<dbReference type="EMBL" id="NAJQ01001134">
    <property type="protein sequence ID" value="TKA62058.1"/>
    <property type="molecule type" value="Genomic_DNA"/>
</dbReference>
<dbReference type="OrthoDB" id="3650757at2759"/>